<proteinExistence type="predicted"/>
<dbReference type="RefSeq" id="WP_204509265.1">
    <property type="nucleotide sequence ID" value="NZ_QAON01000002.1"/>
</dbReference>
<organism evidence="1 2">
    <name type="scientific">Agitococcus lubricus</name>
    <dbReference type="NCBI Taxonomy" id="1077255"/>
    <lineage>
        <taxon>Bacteria</taxon>
        <taxon>Pseudomonadati</taxon>
        <taxon>Pseudomonadota</taxon>
        <taxon>Gammaproteobacteria</taxon>
        <taxon>Moraxellales</taxon>
        <taxon>Moraxellaceae</taxon>
        <taxon>Agitococcus</taxon>
    </lineage>
</organism>
<name>A0A2T5J2Q8_9GAMM</name>
<protein>
    <submittedName>
        <fullName evidence="1">Uncharacterized protein</fullName>
    </submittedName>
</protein>
<evidence type="ECO:0000313" key="1">
    <source>
        <dbReference type="EMBL" id="PTQ90808.1"/>
    </source>
</evidence>
<dbReference type="Proteomes" id="UP000244223">
    <property type="component" value="Unassembled WGS sequence"/>
</dbReference>
<dbReference type="EMBL" id="QAON01000002">
    <property type="protein sequence ID" value="PTQ90808.1"/>
    <property type="molecule type" value="Genomic_DNA"/>
</dbReference>
<gene>
    <name evidence="1" type="ORF">C8N29_102208</name>
</gene>
<accession>A0A2T5J2Q8</accession>
<dbReference type="InterPro" id="IPR002696">
    <property type="entry name" value="Membr_insert_effic_factor_YidD"/>
</dbReference>
<evidence type="ECO:0000313" key="2">
    <source>
        <dbReference type="Proteomes" id="UP000244223"/>
    </source>
</evidence>
<keyword evidence="2" id="KW-1185">Reference proteome</keyword>
<reference evidence="1 2" key="1">
    <citation type="submission" date="2018-04" db="EMBL/GenBank/DDBJ databases">
        <title>Genomic Encyclopedia of Archaeal and Bacterial Type Strains, Phase II (KMG-II): from individual species to whole genera.</title>
        <authorList>
            <person name="Goeker M."/>
        </authorList>
    </citation>
    <scope>NUCLEOTIDE SEQUENCE [LARGE SCALE GENOMIC DNA]</scope>
    <source>
        <strain evidence="1 2">DSM 5822</strain>
    </source>
</reference>
<dbReference type="SMART" id="SM01234">
    <property type="entry name" value="Haemolytic"/>
    <property type="match status" value="1"/>
</dbReference>
<dbReference type="AlphaFoldDB" id="A0A2T5J2Q8"/>
<sequence>MRHFFIFLITLYQKYISPYKGFRCAYAEFTRRATTSALSEAQMTLGHLSSERISDNSVNDKKNYHDSLSCSAIIKNIIAEQGLFAGWPLIKQQFNNCHLAYLALETEREKKERERRERRLRREPCFSKKDKCDCGLNSLDCLPDLPCDANPCNYYTFKKSIHQKRQHPHKYDIRE</sequence>
<comment type="caution">
    <text evidence="1">The sequence shown here is derived from an EMBL/GenBank/DDBJ whole genome shotgun (WGS) entry which is preliminary data.</text>
</comment>